<organism evidence="3 4">
    <name type="scientific">Sporothrix bragantina</name>
    <dbReference type="NCBI Taxonomy" id="671064"/>
    <lineage>
        <taxon>Eukaryota</taxon>
        <taxon>Fungi</taxon>
        <taxon>Dikarya</taxon>
        <taxon>Ascomycota</taxon>
        <taxon>Pezizomycotina</taxon>
        <taxon>Sordariomycetes</taxon>
        <taxon>Sordariomycetidae</taxon>
        <taxon>Ophiostomatales</taxon>
        <taxon>Ophiostomataceae</taxon>
        <taxon>Sporothrix</taxon>
    </lineage>
</organism>
<reference evidence="3 4" key="1">
    <citation type="submission" date="2024-01" db="EMBL/GenBank/DDBJ databases">
        <authorList>
            <person name="Allen C."/>
            <person name="Tagirdzhanova G."/>
        </authorList>
    </citation>
    <scope>NUCLEOTIDE SEQUENCE [LARGE SCALE GENOMIC DNA]</scope>
</reference>
<protein>
    <recommendedName>
        <fullName evidence="2">Macro domain-containing protein</fullName>
    </recommendedName>
</protein>
<feature type="domain" description="Macro" evidence="2">
    <location>
        <begin position="48"/>
        <end position="231"/>
    </location>
</feature>
<comment type="caution">
    <text evidence="3">The sequence shown here is derived from an EMBL/GenBank/DDBJ whole genome shotgun (WGS) entry which is preliminary data.</text>
</comment>
<evidence type="ECO:0000256" key="1">
    <source>
        <dbReference type="SAM" id="MobiDB-lite"/>
    </source>
</evidence>
<dbReference type="Proteomes" id="UP001642406">
    <property type="component" value="Unassembled WGS sequence"/>
</dbReference>
<evidence type="ECO:0000259" key="2">
    <source>
        <dbReference type="PROSITE" id="PS51154"/>
    </source>
</evidence>
<dbReference type="PROSITE" id="PS51154">
    <property type="entry name" value="MACRO"/>
    <property type="match status" value="1"/>
</dbReference>
<dbReference type="InterPro" id="IPR043472">
    <property type="entry name" value="Macro_dom-like"/>
</dbReference>
<dbReference type="SUPFAM" id="SSF52949">
    <property type="entry name" value="Macro domain-like"/>
    <property type="match status" value="1"/>
</dbReference>
<dbReference type="CDD" id="cd02908">
    <property type="entry name" value="Macro_OAADPr_deacetylase"/>
    <property type="match status" value="1"/>
</dbReference>
<sequence>MFFSRQRQPQPAIDVLELDNLTALYADGELFAPDAAGESLPDSYKALSGKYAPSADLNDRIVLWRGDITRLKIDAIVNAANNSLLGGGGVDGAIHGAAGPDLLEECRGLNGCDTGDCKITKGYRLPAKHVLHTVGPIYHNGNFKEAQAKLVSCYESCIVRAVENNVRTVAFCAISTGIYGYPSKEAAIDATRTVRRLLEDEKYAGKLDRVVFVTFVQPDVQAYSTVLPLVFPPVPDTVPDTVPEEQVSSTGATAGGETPAAIDESTGPVQAETDTKPPTSA</sequence>
<proteinExistence type="predicted"/>
<gene>
    <name evidence="3" type="ORF">SBRCBS47491_007330</name>
</gene>
<name>A0ABP0CCA8_9PEZI</name>
<evidence type="ECO:0000313" key="3">
    <source>
        <dbReference type="EMBL" id="CAK7229672.1"/>
    </source>
</evidence>
<dbReference type="InterPro" id="IPR002589">
    <property type="entry name" value="Macro_dom"/>
</dbReference>
<accession>A0ABP0CCA8</accession>
<dbReference type="PANTHER" id="PTHR11106:SF27">
    <property type="entry name" value="MACRO DOMAIN-CONTAINING PROTEIN"/>
    <property type="match status" value="1"/>
</dbReference>
<keyword evidence="4" id="KW-1185">Reference proteome</keyword>
<dbReference type="Gene3D" id="3.40.220.10">
    <property type="entry name" value="Leucine Aminopeptidase, subunit E, domain 1"/>
    <property type="match status" value="1"/>
</dbReference>
<feature type="region of interest" description="Disordered" evidence="1">
    <location>
        <begin position="237"/>
        <end position="281"/>
    </location>
</feature>
<dbReference type="Pfam" id="PF01661">
    <property type="entry name" value="Macro"/>
    <property type="match status" value="1"/>
</dbReference>
<evidence type="ECO:0000313" key="4">
    <source>
        <dbReference type="Proteomes" id="UP001642406"/>
    </source>
</evidence>
<dbReference type="EMBL" id="CAWUHC010000081">
    <property type="protein sequence ID" value="CAK7229672.1"/>
    <property type="molecule type" value="Genomic_DNA"/>
</dbReference>
<dbReference type="PANTHER" id="PTHR11106">
    <property type="entry name" value="GANGLIOSIDE INDUCED DIFFERENTIATION ASSOCIATED PROTEIN 2-RELATED"/>
    <property type="match status" value="1"/>
</dbReference>
<feature type="compositionally biased region" description="Low complexity" evidence="1">
    <location>
        <begin position="250"/>
        <end position="261"/>
    </location>
</feature>
<dbReference type="SMART" id="SM00506">
    <property type="entry name" value="A1pp"/>
    <property type="match status" value="1"/>
</dbReference>